<dbReference type="STRING" id="1108044.GOOTI_093_00350"/>
<reference evidence="1" key="1">
    <citation type="submission" date="2012-02" db="EMBL/GenBank/DDBJ databases">
        <title>Whole genome shotgun sequence of Gordonia otitidis NBRC 100426.</title>
        <authorList>
            <person name="Yoshida I."/>
            <person name="Hosoyama A."/>
            <person name="Tsuchikane K."/>
            <person name="Katsumata H."/>
            <person name="Yamazaki S."/>
            <person name="Fujita N."/>
        </authorList>
    </citation>
    <scope>NUCLEOTIDE SEQUENCE [LARGE SCALE GENOMIC DNA]</scope>
    <source>
        <strain evidence="1">NBRC 100426</strain>
    </source>
</reference>
<evidence type="ECO:0000313" key="2">
    <source>
        <dbReference type="Proteomes" id="UP000005038"/>
    </source>
</evidence>
<accession>H5TKV0</accession>
<name>H5TKV0_GORO1</name>
<keyword evidence="2" id="KW-1185">Reference proteome</keyword>
<organism evidence="1 2">
    <name type="scientific">Gordonia otitidis (strain DSM 44809 / CCUG 52243 / JCM 12355 / NBRC 100426 / IFM 10032)</name>
    <dbReference type="NCBI Taxonomy" id="1108044"/>
    <lineage>
        <taxon>Bacteria</taxon>
        <taxon>Bacillati</taxon>
        <taxon>Actinomycetota</taxon>
        <taxon>Actinomycetes</taxon>
        <taxon>Mycobacteriales</taxon>
        <taxon>Gordoniaceae</taxon>
        <taxon>Gordonia</taxon>
    </lineage>
</organism>
<gene>
    <name evidence="1" type="ORF">GOOTI_093_00350</name>
</gene>
<comment type="caution">
    <text evidence="1">The sequence shown here is derived from an EMBL/GenBank/DDBJ whole genome shotgun (WGS) entry which is preliminary data.</text>
</comment>
<evidence type="ECO:0000313" key="1">
    <source>
        <dbReference type="EMBL" id="GAB34108.1"/>
    </source>
</evidence>
<dbReference type="AlphaFoldDB" id="H5TKV0"/>
<dbReference type="EMBL" id="BAFB01000093">
    <property type="protein sequence ID" value="GAB34108.1"/>
    <property type="molecule type" value="Genomic_DNA"/>
</dbReference>
<sequence length="149" mass="16980">MVDPVDLCAQSGDATSEVEIEHLRFAEGEHRGARSVEFAKFPAHPAKSLLEEFDDTIARETMRFGQRQIELGVFDGMARQDQLEALDEHRAPAFGDRIYGPLRPIALSLDAVDLDEPPWARRSTEWYMVPARNLQRRSSRRSTVVWNIS</sequence>
<proteinExistence type="predicted"/>
<protein>
    <submittedName>
        <fullName evidence="1">Uncharacterized protein</fullName>
    </submittedName>
</protein>
<dbReference type="Proteomes" id="UP000005038">
    <property type="component" value="Unassembled WGS sequence"/>
</dbReference>